<dbReference type="OMA" id="ETWITHY"/>
<dbReference type="InterPro" id="IPR005821">
    <property type="entry name" value="Ion_trans_dom"/>
</dbReference>
<dbReference type="CDD" id="cd00038">
    <property type="entry name" value="CAP_ED"/>
    <property type="match status" value="1"/>
</dbReference>
<dbReference type="SUPFAM" id="SSF81324">
    <property type="entry name" value="Voltage-gated potassium channels"/>
    <property type="match status" value="1"/>
</dbReference>
<feature type="transmembrane region" description="Helical" evidence="10">
    <location>
        <begin position="521"/>
        <end position="541"/>
    </location>
</feature>
<evidence type="ECO:0000256" key="7">
    <source>
        <dbReference type="ARBA" id="ARBA00023303"/>
    </source>
</evidence>
<evidence type="ECO:0000256" key="3">
    <source>
        <dbReference type="ARBA" id="ARBA00022692"/>
    </source>
</evidence>
<keyword evidence="3 10" id="KW-0812">Transmembrane</keyword>
<dbReference type="InterPro" id="IPR018490">
    <property type="entry name" value="cNMP-bd_dom_sf"/>
</dbReference>
<keyword evidence="4 10" id="KW-1133">Transmembrane helix</keyword>
<keyword evidence="13" id="KW-1185">Reference proteome</keyword>
<name>A0A078B688_STYLE</name>
<evidence type="ECO:0000256" key="2">
    <source>
        <dbReference type="ARBA" id="ARBA00022448"/>
    </source>
</evidence>
<feature type="region of interest" description="Disordered" evidence="9">
    <location>
        <begin position="154"/>
        <end position="175"/>
    </location>
</feature>
<dbReference type="SUPFAM" id="SSF51206">
    <property type="entry name" value="cAMP-binding domain-like"/>
    <property type="match status" value="1"/>
</dbReference>
<dbReference type="InterPro" id="IPR003938">
    <property type="entry name" value="K_chnl_volt-dep_EAG/ELK/ERG"/>
</dbReference>
<keyword evidence="8" id="KW-0175">Coiled coil</keyword>
<keyword evidence="6 10" id="KW-0472">Membrane</keyword>
<feature type="domain" description="Cyclic nucleotide-binding" evidence="11">
    <location>
        <begin position="623"/>
        <end position="760"/>
    </location>
</feature>
<evidence type="ECO:0000313" key="12">
    <source>
        <dbReference type="EMBL" id="CDW88827.1"/>
    </source>
</evidence>
<evidence type="ECO:0000256" key="4">
    <source>
        <dbReference type="ARBA" id="ARBA00022989"/>
    </source>
</evidence>
<evidence type="ECO:0000259" key="11">
    <source>
        <dbReference type="PROSITE" id="PS50042"/>
    </source>
</evidence>
<dbReference type="Gene3D" id="2.60.120.10">
    <property type="entry name" value="Jelly Rolls"/>
    <property type="match status" value="1"/>
</dbReference>
<reference evidence="12 13" key="1">
    <citation type="submission" date="2014-06" db="EMBL/GenBank/DDBJ databases">
        <authorList>
            <person name="Swart Estienne"/>
        </authorList>
    </citation>
    <scope>NUCLEOTIDE SEQUENCE [LARGE SCALE GENOMIC DNA]</scope>
    <source>
        <strain evidence="12 13">130c</strain>
    </source>
</reference>
<dbReference type="GO" id="GO:0016020">
    <property type="term" value="C:membrane"/>
    <property type="evidence" value="ECO:0007669"/>
    <property type="project" value="UniProtKB-SubCell"/>
</dbReference>
<keyword evidence="2" id="KW-0813">Transport</keyword>
<dbReference type="InterPro" id="IPR014710">
    <property type="entry name" value="RmlC-like_jellyroll"/>
</dbReference>
<evidence type="ECO:0000256" key="6">
    <source>
        <dbReference type="ARBA" id="ARBA00023136"/>
    </source>
</evidence>
<feature type="transmembrane region" description="Helical" evidence="10">
    <location>
        <begin position="490"/>
        <end position="509"/>
    </location>
</feature>
<keyword evidence="7" id="KW-0407">Ion channel</keyword>
<dbReference type="PANTHER" id="PTHR47823">
    <property type="entry name" value="ION_TRANS DOMAIN-CONTAINING PROTEIN"/>
    <property type="match status" value="1"/>
</dbReference>
<dbReference type="FunFam" id="1.10.287.70:FF:000123">
    <property type="entry name" value="Potassium channel KAT3"/>
    <property type="match status" value="1"/>
</dbReference>
<evidence type="ECO:0000256" key="5">
    <source>
        <dbReference type="ARBA" id="ARBA00023065"/>
    </source>
</evidence>
<evidence type="ECO:0000256" key="8">
    <source>
        <dbReference type="SAM" id="Coils"/>
    </source>
</evidence>
<dbReference type="EMBL" id="CCKQ01016932">
    <property type="protein sequence ID" value="CDW88827.1"/>
    <property type="molecule type" value="Genomic_DNA"/>
</dbReference>
<organism evidence="12 13">
    <name type="scientific">Stylonychia lemnae</name>
    <name type="common">Ciliate</name>
    <dbReference type="NCBI Taxonomy" id="5949"/>
    <lineage>
        <taxon>Eukaryota</taxon>
        <taxon>Sar</taxon>
        <taxon>Alveolata</taxon>
        <taxon>Ciliophora</taxon>
        <taxon>Intramacronucleata</taxon>
        <taxon>Spirotrichea</taxon>
        <taxon>Stichotrichia</taxon>
        <taxon>Sporadotrichida</taxon>
        <taxon>Oxytrichidae</taxon>
        <taxon>Stylonychinae</taxon>
        <taxon>Stylonychia</taxon>
    </lineage>
</organism>
<feature type="compositionally biased region" description="Basic and acidic residues" evidence="9">
    <location>
        <begin position="899"/>
        <end position="926"/>
    </location>
</feature>
<keyword evidence="5" id="KW-0406">Ion transport</keyword>
<proteinExistence type="predicted"/>
<dbReference type="AlphaFoldDB" id="A0A078B688"/>
<dbReference type="PANTHER" id="PTHR47823:SF9">
    <property type="entry name" value="CHROMOSOME UNDETERMINED SCAFFOLD_10, WHOLE GENOME SHOTGUN SEQUENCE"/>
    <property type="match status" value="1"/>
</dbReference>
<evidence type="ECO:0000256" key="10">
    <source>
        <dbReference type="SAM" id="Phobius"/>
    </source>
</evidence>
<dbReference type="InterPro" id="IPR000595">
    <property type="entry name" value="cNMP-bd_dom"/>
</dbReference>
<feature type="compositionally biased region" description="Basic and acidic residues" evidence="9">
    <location>
        <begin position="868"/>
        <end position="891"/>
    </location>
</feature>
<feature type="region of interest" description="Disordered" evidence="9">
    <location>
        <begin position="846"/>
        <end position="935"/>
    </location>
</feature>
<evidence type="ECO:0000256" key="1">
    <source>
        <dbReference type="ARBA" id="ARBA00004141"/>
    </source>
</evidence>
<dbReference type="InParanoid" id="A0A078B688"/>
<evidence type="ECO:0000313" key="13">
    <source>
        <dbReference type="Proteomes" id="UP000039865"/>
    </source>
</evidence>
<feature type="coiled-coil region" evidence="8">
    <location>
        <begin position="971"/>
        <end position="998"/>
    </location>
</feature>
<sequence length="1022" mass="120558">MQVRKPDDKLQLQMQLLGEDDINVASLQKNFTNIEIKIGLFEKGVRDHVQTNYLIEEELEQIRNEESNKFEIYPIIKKSDQNLYIDKAFKKQQRKTSKSKRISLDKCDNESNSSLGFIEQQNNKERLKISDSNKKNSLLSINNPEKRKLLGRKYNSSSYNSHNNAVHQQDRQESKLENQLEIELSRRRKRSTPVRTTQDQNQLRKQIKDQYLRENIHQKRIRFGILKETTLTISQNNQAFSSQIIEIPQVQSQKNQIVKSKMRDQQKMECLSAYFPYSDLHKQIKQLKYQIVSMLQNNILKNYPLRMRLLLYTCIQCPYSIAFLDPTDHDWRIINAIVDSIFLMDIIINFISPFYDKEFELVDDQSVIAKKYLCSWFPIDFLSIIPFDLLYETSGFNRMSRVIRIGKIYKIVKMTRMVRMLKIVKERSRFVKYLNQALQIGIGFERLIYLLLMFLVMCHVTACLWIFVAKYEASGKNWITQNGYEGDDNYTIYITSFYFTVTTIVTVGYGDIHAYSIGEKYMSIILMIIGVISFSFATGALSNIISNYDASQAHLKEKMATLNDIRTKYEIDPELFDELRKTVKYDHSKNYHDVTKFMKELPYKLKIELALEIHKGIYREIEFFKKQDKNFIVWVCPLLRPFLVSEQDYIFKEGDDIKEIYFLEKGVAGYVLPRFDNTIYIQVDKGDHFGELDLVYDPMILDDQINIKKKTQKNKDIFRRFSIQAVINCELLILTIDDIDKMKLEFPEVFDDLFNNSIKRLEKVHKLKMDAIEQCDKISLNQSSRSSGSRFSVFSRLQLAMTKDISRKSDYIQQYKNERYKKNLTISDVNQIAKFSENKASLKQIDEEIESSDSSESKSQSSNDLENEETKSLKDSESSSEEIKSKRELLKNSKKFRKSQTEDSYNKSKIERFQDHQSSRYNKTYEESSDSSTTNQDFKTIVDKRAVLKAKKRFSNIFSKRHKMSFSLHQSNTFRQEMEQQKRNAKKINQRVDGMKVMMSKMMKEIYRISDTVLQIKDRLPP</sequence>
<dbReference type="Proteomes" id="UP000039865">
    <property type="component" value="Unassembled WGS sequence"/>
</dbReference>
<feature type="compositionally biased region" description="Low complexity" evidence="9">
    <location>
        <begin position="154"/>
        <end position="164"/>
    </location>
</feature>
<dbReference type="PROSITE" id="PS50042">
    <property type="entry name" value="CNMP_BINDING_3"/>
    <property type="match status" value="1"/>
</dbReference>
<accession>A0A078B688</accession>
<feature type="transmembrane region" description="Helical" evidence="10">
    <location>
        <begin position="447"/>
        <end position="468"/>
    </location>
</feature>
<protein>
    <submittedName>
        <fullName evidence="12">Cation channel family protein</fullName>
    </submittedName>
</protein>
<dbReference type="OrthoDB" id="421226at2759"/>
<comment type="subcellular location">
    <subcellularLocation>
        <location evidence="1">Membrane</location>
        <topology evidence="1">Multi-pass membrane protein</topology>
    </subcellularLocation>
</comment>
<dbReference type="Gene3D" id="1.10.287.70">
    <property type="match status" value="1"/>
</dbReference>
<dbReference type="PRINTS" id="PR01463">
    <property type="entry name" value="EAGCHANLFMLY"/>
</dbReference>
<gene>
    <name evidence="12" type="primary">Contig5278.g5656</name>
    <name evidence="12" type="ORF">STYLEM_17952</name>
</gene>
<evidence type="ECO:0000256" key="9">
    <source>
        <dbReference type="SAM" id="MobiDB-lite"/>
    </source>
</evidence>
<dbReference type="GO" id="GO:0005249">
    <property type="term" value="F:voltage-gated potassium channel activity"/>
    <property type="evidence" value="ECO:0007669"/>
    <property type="project" value="InterPro"/>
</dbReference>
<dbReference type="Pfam" id="PF00520">
    <property type="entry name" value="Ion_trans"/>
    <property type="match status" value="1"/>
</dbReference>